<gene>
    <name evidence="3" type="primary">LOC108559343</name>
</gene>
<keyword evidence="1" id="KW-0732">Signal</keyword>
<accession>A0ABM1MBX7</accession>
<protein>
    <submittedName>
        <fullName evidence="3">RNA polymerase II degradation factor 1-like</fullName>
    </submittedName>
</protein>
<keyword evidence="2" id="KW-1185">Reference proteome</keyword>
<feature type="signal peptide" evidence="1">
    <location>
        <begin position="1"/>
        <end position="17"/>
    </location>
</feature>
<evidence type="ECO:0000313" key="2">
    <source>
        <dbReference type="Proteomes" id="UP000695000"/>
    </source>
</evidence>
<dbReference type="Proteomes" id="UP000695000">
    <property type="component" value="Unplaced"/>
</dbReference>
<proteinExistence type="predicted"/>
<feature type="chain" id="PRO_5045979873" evidence="1">
    <location>
        <begin position="18"/>
        <end position="351"/>
    </location>
</feature>
<dbReference type="GeneID" id="108559343"/>
<dbReference type="RefSeq" id="XP_017772077.1">
    <property type="nucleotide sequence ID" value="XM_017916588.1"/>
</dbReference>
<evidence type="ECO:0000256" key="1">
    <source>
        <dbReference type="SAM" id="SignalP"/>
    </source>
</evidence>
<reference evidence="3" key="1">
    <citation type="submission" date="2025-08" db="UniProtKB">
        <authorList>
            <consortium name="RefSeq"/>
        </authorList>
    </citation>
    <scope>IDENTIFICATION</scope>
    <source>
        <tissue evidence="3">Whole Larva</tissue>
    </source>
</reference>
<name>A0ABM1MBX7_NICVS</name>
<organism evidence="2 3">
    <name type="scientific">Nicrophorus vespilloides</name>
    <name type="common">Boreal carrion beetle</name>
    <dbReference type="NCBI Taxonomy" id="110193"/>
    <lineage>
        <taxon>Eukaryota</taxon>
        <taxon>Metazoa</taxon>
        <taxon>Ecdysozoa</taxon>
        <taxon>Arthropoda</taxon>
        <taxon>Hexapoda</taxon>
        <taxon>Insecta</taxon>
        <taxon>Pterygota</taxon>
        <taxon>Neoptera</taxon>
        <taxon>Endopterygota</taxon>
        <taxon>Coleoptera</taxon>
        <taxon>Polyphaga</taxon>
        <taxon>Staphyliniformia</taxon>
        <taxon>Silphidae</taxon>
        <taxon>Nicrophorinae</taxon>
        <taxon>Nicrophorus</taxon>
    </lineage>
</organism>
<sequence>MKVPAVFFLVVVAVALAKEQTADKEKRGATYTTQRNYGGAEAAYAKVSPQTFGATSKELAYAQQPQYQQIKYTQSQQAPQAAYQQQQYEQQYEQAYAQPTVTKLAPSKVAYAAQAPAQVPYSLASDVSSFSYNSPLVAYSNLGLIMQSSGKTAQAQAPQQVQYTSPKLAYSKVPQQVAYNAAPQKVTYAAVSPQQVAYAAAPQRVAYNSPQQVEYSKVAYAAAPQIAYPQAPQKVAYQEYDKAAYAAAQQVTYEAAPQKVAYEAAPQKYTYEASPQKVTYEAAPQKVTYEAAPQKVAYSQPTFTPQELAYAQQQYQQYTASHSSPKAAYASPQAEYYAQTKYANPGVTYAQ</sequence>
<evidence type="ECO:0000313" key="3">
    <source>
        <dbReference type="RefSeq" id="XP_017772077.1"/>
    </source>
</evidence>